<reference evidence="2" key="1">
    <citation type="submission" date="2021-01" db="EMBL/GenBank/DDBJ databases">
        <authorList>
            <person name="Corre E."/>
            <person name="Pelletier E."/>
            <person name="Niang G."/>
            <person name="Scheremetjew M."/>
            <person name="Finn R."/>
            <person name="Kale V."/>
            <person name="Holt S."/>
            <person name="Cochrane G."/>
            <person name="Meng A."/>
            <person name="Brown T."/>
            <person name="Cohen L."/>
        </authorList>
    </citation>
    <scope>NUCLEOTIDE SEQUENCE</scope>
    <source>
        <strain evidence="2">OF101</strain>
    </source>
</reference>
<name>A0A7S1WC68_ALECA</name>
<evidence type="ECO:0000313" key="2">
    <source>
        <dbReference type="EMBL" id="CAD9160291.1"/>
    </source>
</evidence>
<protein>
    <recommendedName>
        <fullName evidence="3">C-type lectin domain-containing protein</fullName>
    </recommendedName>
</protein>
<evidence type="ECO:0000256" key="1">
    <source>
        <dbReference type="SAM" id="SignalP"/>
    </source>
</evidence>
<evidence type="ECO:0008006" key="3">
    <source>
        <dbReference type="Google" id="ProtNLM"/>
    </source>
</evidence>
<accession>A0A7S1WC68</accession>
<feature type="signal peptide" evidence="1">
    <location>
        <begin position="1"/>
        <end position="25"/>
    </location>
</feature>
<dbReference type="EMBL" id="HBGE01061872">
    <property type="protein sequence ID" value="CAD9160291.1"/>
    <property type="molecule type" value="Transcribed_RNA"/>
</dbReference>
<proteinExistence type="predicted"/>
<gene>
    <name evidence="2" type="ORF">ACAT0790_LOCUS37056</name>
</gene>
<feature type="chain" id="PRO_5030750916" description="C-type lectin domain-containing protein" evidence="1">
    <location>
        <begin position="26"/>
        <end position="316"/>
    </location>
</feature>
<sequence length="316" mass="35266">MPPSARAMRAAAAVFAVQLLQAAAAEVLGDTAVLEEEECAMVPAKGSQFIQMAYHSTQGPELAIDNSGTGNDASVYCYQGDNYTNCWSQKPSSSIPECTSDSGNTTCRCPTSECDFGELYGDSPAYTLCENRSTYIFRNTTKGSTTEGNTTEGSATSFVGAPFTREEVQSTHEEVYCRSMVKRDEWKARHLMKQPNDPPAQNNFSYWGCWSPNTWVDGGCHRRTRYLGEKCWNGWFGSGRCEGSDALNTEYKVVCYKNVCAPYIALRERQECNCSRTGWNFTGMCTDRADQCDGHACVRHIRDGKFYCDFRTPKHW</sequence>
<dbReference type="AlphaFoldDB" id="A0A7S1WC68"/>
<organism evidence="2">
    <name type="scientific">Alexandrium catenella</name>
    <name type="common">Red tide dinoflagellate</name>
    <name type="synonym">Gonyaulax catenella</name>
    <dbReference type="NCBI Taxonomy" id="2925"/>
    <lineage>
        <taxon>Eukaryota</taxon>
        <taxon>Sar</taxon>
        <taxon>Alveolata</taxon>
        <taxon>Dinophyceae</taxon>
        <taxon>Gonyaulacales</taxon>
        <taxon>Pyrocystaceae</taxon>
        <taxon>Alexandrium</taxon>
    </lineage>
</organism>
<keyword evidence="1" id="KW-0732">Signal</keyword>